<evidence type="ECO:0000259" key="4">
    <source>
        <dbReference type="PROSITE" id="PS50887"/>
    </source>
</evidence>
<dbReference type="CDD" id="cd01949">
    <property type="entry name" value="GGDEF"/>
    <property type="match status" value="1"/>
</dbReference>
<dbReference type="SMART" id="SM00028">
    <property type="entry name" value="TPR"/>
    <property type="match status" value="4"/>
</dbReference>
<gene>
    <name evidence="5" type="ORF">H2508_11370</name>
</gene>
<dbReference type="PANTHER" id="PTHR45138:SF9">
    <property type="entry name" value="DIGUANYLATE CYCLASE DGCM-RELATED"/>
    <property type="match status" value="1"/>
</dbReference>
<keyword evidence="6" id="KW-1185">Reference proteome</keyword>
<name>A0A7W2TXD9_9GAMM</name>
<dbReference type="Gene3D" id="1.25.40.10">
    <property type="entry name" value="Tetratricopeptide repeat domain"/>
    <property type="match status" value="2"/>
</dbReference>
<dbReference type="PROSITE" id="PS50887">
    <property type="entry name" value="GGDEF"/>
    <property type="match status" value="1"/>
</dbReference>
<dbReference type="GO" id="GO:0052621">
    <property type="term" value="F:diguanylate cyclase activity"/>
    <property type="evidence" value="ECO:0007669"/>
    <property type="project" value="UniProtKB-EC"/>
</dbReference>
<dbReference type="InterPro" id="IPR029787">
    <property type="entry name" value="Nucleotide_cyclase"/>
</dbReference>
<dbReference type="EMBL" id="JACFXU010000015">
    <property type="protein sequence ID" value="MBA6413709.1"/>
    <property type="molecule type" value="Genomic_DNA"/>
</dbReference>
<evidence type="ECO:0000313" key="5">
    <source>
        <dbReference type="EMBL" id="MBA6413709.1"/>
    </source>
</evidence>
<dbReference type="InterPro" id="IPR043128">
    <property type="entry name" value="Rev_trsase/Diguanyl_cyclase"/>
</dbReference>
<dbReference type="SUPFAM" id="SSF48452">
    <property type="entry name" value="TPR-like"/>
    <property type="match status" value="1"/>
</dbReference>
<organism evidence="5 6">
    <name type="scientific">Sediminihaliea albiluteola</name>
    <dbReference type="NCBI Taxonomy" id="2758564"/>
    <lineage>
        <taxon>Bacteria</taxon>
        <taxon>Pseudomonadati</taxon>
        <taxon>Pseudomonadota</taxon>
        <taxon>Gammaproteobacteria</taxon>
        <taxon>Cellvibrionales</taxon>
        <taxon>Halieaceae</taxon>
        <taxon>Sediminihaliea</taxon>
    </lineage>
</organism>
<sequence>MPNTAAQVFLKALFLLFTGFGFLAESKAESVLGEPQLQQSLHQLAPLVWTDPWAAREQLNALAPQLATASSETRVDYYLRLAQALQYLHLKDEFAEAVDAGMAALTQESVLDTRLLLITFEAVRSRREGSFARAQSLLAKALVDAQEADLDFLAVFIQAELAFTHTLAGRYELAFMELQQAFESAVKQQDQFLIALVNESLGALYGYTDEYQQSIKHYQKALDSYTALGFRVYAAEATYGLAITQRYAKQWEQALVGFRQYRDMTESKSAAHANFLANYGLGMSYAEQGDCAQALVAIAKALDSVNAPLDMKGELYKRKAVCKAKLGEQEAALTAISSAKEIFAALPELKGSRWQLEVLQAESQVAAMQGKHHLAYDLLQDFHQQMIAREREDTAQRLISLRVQMEDARKDHEITLLKKQAKVDAFELQQQQQDNEIQRVTIASWVGSTCIAVVFLGWQLRNARRFRELSARDGLTGLYNRRFIFAQLEKLVAGITSDKGRLAIILIDLDNFKQINDRHGHPAGDLVLKGIAKIVSSELRPADEVARVGGEEFLCMLPRTSAAEASVIAQRLLACIHKQHFRLSDASLLQVTVSMGLASYSRDCSTVEALYAAADDALYQAKSHGKNQLVFAGSALSQSVGAPALQ</sequence>
<dbReference type="SMART" id="SM00267">
    <property type="entry name" value="GGDEF"/>
    <property type="match status" value="1"/>
</dbReference>
<dbReference type="PANTHER" id="PTHR45138">
    <property type="entry name" value="REGULATORY COMPONENTS OF SENSORY TRANSDUCTION SYSTEM"/>
    <property type="match status" value="1"/>
</dbReference>
<evidence type="ECO:0000256" key="1">
    <source>
        <dbReference type="ARBA" id="ARBA00001946"/>
    </source>
</evidence>
<dbReference type="Gene3D" id="3.30.70.270">
    <property type="match status" value="1"/>
</dbReference>
<dbReference type="RefSeq" id="WP_182173585.1">
    <property type="nucleotide sequence ID" value="NZ_JACFXU010000015.1"/>
</dbReference>
<dbReference type="Pfam" id="PF00990">
    <property type="entry name" value="GGDEF"/>
    <property type="match status" value="1"/>
</dbReference>
<protein>
    <recommendedName>
        <fullName evidence="2">diguanylate cyclase</fullName>
        <ecNumber evidence="2">2.7.7.65</ecNumber>
    </recommendedName>
</protein>
<comment type="cofactor">
    <cofactor evidence="1">
        <name>Mg(2+)</name>
        <dbReference type="ChEBI" id="CHEBI:18420"/>
    </cofactor>
</comment>
<evidence type="ECO:0000256" key="2">
    <source>
        <dbReference type="ARBA" id="ARBA00012528"/>
    </source>
</evidence>
<comment type="catalytic activity">
    <reaction evidence="3">
        <text>2 GTP = 3',3'-c-di-GMP + 2 diphosphate</text>
        <dbReference type="Rhea" id="RHEA:24898"/>
        <dbReference type="ChEBI" id="CHEBI:33019"/>
        <dbReference type="ChEBI" id="CHEBI:37565"/>
        <dbReference type="ChEBI" id="CHEBI:58805"/>
        <dbReference type="EC" id="2.7.7.65"/>
    </reaction>
</comment>
<proteinExistence type="predicted"/>
<dbReference type="InterPro" id="IPR000160">
    <property type="entry name" value="GGDEF_dom"/>
</dbReference>
<dbReference type="InterPro" id="IPR019734">
    <property type="entry name" value="TPR_rpt"/>
</dbReference>
<evidence type="ECO:0000313" key="6">
    <source>
        <dbReference type="Proteomes" id="UP000539350"/>
    </source>
</evidence>
<evidence type="ECO:0000256" key="3">
    <source>
        <dbReference type="ARBA" id="ARBA00034247"/>
    </source>
</evidence>
<dbReference type="AlphaFoldDB" id="A0A7W2TXD9"/>
<dbReference type="Pfam" id="PF13424">
    <property type="entry name" value="TPR_12"/>
    <property type="match status" value="1"/>
</dbReference>
<dbReference type="InterPro" id="IPR050469">
    <property type="entry name" value="Diguanylate_Cyclase"/>
</dbReference>
<dbReference type="EC" id="2.7.7.65" evidence="2"/>
<dbReference type="InterPro" id="IPR011990">
    <property type="entry name" value="TPR-like_helical_dom_sf"/>
</dbReference>
<reference evidence="5 6" key="1">
    <citation type="submission" date="2020-07" db="EMBL/GenBank/DDBJ databases">
        <title>Halieaceae bacterium, F7430, whole genome shotgun sequencing project.</title>
        <authorList>
            <person name="Jiang S."/>
            <person name="Liu Z.W."/>
            <person name="Du Z.J."/>
        </authorList>
    </citation>
    <scope>NUCLEOTIDE SEQUENCE [LARGE SCALE GENOMIC DNA]</scope>
    <source>
        <strain evidence="5 6">F7430</strain>
    </source>
</reference>
<dbReference type="NCBIfam" id="TIGR00254">
    <property type="entry name" value="GGDEF"/>
    <property type="match status" value="1"/>
</dbReference>
<feature type="domain" description="GGDEF" evidence="4">
    <location>
        <begin position="500"/>
        <end position="634"/>
    </location>
</feature>
<dbReference type="Proteomes" id="UP000539350">
    <property type="component" value="Unassembled WGS sequence"/>
</dbReference>
<comment type="caution">
    <text evidence="5">The sequence shown here is derived from an EMBL/GenBank/DDBJ whole genome shotgun (WGS) entry which is preliminary data.</text>
</comment>
<dbReference type="FunFam" id="3.30.70.270:FF:000001">
    <property type="entry name" value="Diguanylate cyclase domain protein"/>
    <property type="match status" value="1"/>
</dbReference>
<accession>A0A7W2TXD9</accession>
<dbReference type="SUPFAM" id="SSF55073">
    <property type="entry name" value="Nucleotide cyclase"/>
    <property type="match status" value="1"/>
</dbReference>